<dbReference type="OrthoDB" id="127107at2"/>
<dbReference type="GO" id="GO:0046872">
    <property type="term" value="F:metal ion binding"/>
    <property type="evidence" value="ECO:0007669"/>
    <property type="project" value="UniProtKB-KW"/>
</dbReference>
<dbReference type="Pfam" id="PF07587">
    <property type="entry name" value="PSD1"/>
    <property type="match status" value="1"/>
</dbReference>
<dbReference type="EMBL" id="BX294155">
    <property type="protein sequence ID" value="CAD77660.1"/>
    <property type="molecule type" value="Genomic_DNA"/>
</dbReference>
<dbReference type="Gene3D" id="1.10.760.10">
    <property type="entry name" value="Cytochrome c-like domain"/>
    <property type="match status" value="1"/>
</dbReference>
<keyword evidence="5" id="KW-0175">Coiled coil</keyword>
<dbReference type="PATRIC" id="fig|243090.15.peg.6091"/>
<evidence type="ECO:0000313" key="8">
    <source>
        <dbReference type="Proteomes" id="UP000001025"/>
    </source>
</evidence>
<dbReference type="AlphaFoldDB" id="Q7UIF4"/>
<accession>Q7UIF4</accession>
<dbReference type="InterPro" id="IPR011429">
    <property type="entry name" value="Cyt_c_Planctomycete-type"/>
</dbReference>
<dbReference type="PROSITE" id="PS51007">
    <property type="entry name" value="CYTC"/>
    <property type="match status" value="1"/>
</dbReference>
<gene>
    <name evidence="7" type="ordered locus">RB12567</name>
</gene>
<dbReference type="PANTHER" id="PTHR35889:SF3">
    <property type="entry name" value="F-BOX DOMAIN-CONTAINING PROTEIN"/>
    <property type="match status" value="1"/>
</dbReference>
<dbReference type="PANTHER" id="PTHR35889">
    <property type="entry name" value="CYCLOINULO-OLIGOSACCHARIDE FRUCTANOTRANSFERASE-RELATED"/>
    <property type="match status" value="1"/>
</dbReference>
<evidence type="ECO:0000256" key="1">
    <source>
        <dbReference type="ARBA" id="ARBA00022617"/>
    </source>
</evidence>
<dbReference type="InterPro" id="IPR022655">
    <property type="entry name" value="DUF1553"/>
</dbReference>
<keyword evidence="3 4" id="KW-0408">Iron</keyword>
<dbReference type="SUPFAM" id="SSF46626">
    <property type="entry name" value="Cytochrome c"/>
    <property type="match status" value="1"/>
</dbReference>
<dbReference type="STRING" id="243090.RB12567"/>
<evidence type="ECO:0000259" key="6">
    <source>
        <dbReference type="PROSITE" id="PS51007"/>
    </source>
</evidence>
<dbReference type="InterPro" id="IPR036909">
    <property type="entry name" value="Cyt_c-like_dom_sf"/>
</dbReference>
<proteinExistence type="predicted"/>
<dbReference type="eggNOG" id="COG3064">
    <property type="taxonomic scope" value="Bacteria"/>
</dbReference>
<evidence type="ECO:0000313" key="7">
    <source>
        <dbReference type="EMBL" id="CAD77660.1"/>
    </source>
</evidence>
<feature type="domain" description="Cytochrome c" evidence="6">
    <location>
        <begin position="74"/>
        <end position="166"/>
    </location>
</feature>
<dbReference type="Pfam" id="PF07635">
    <property type="entry name" value="PSCyt1"/>
    <property type="match status" value="1"/>
</dbReference>
<keyword evidence="8" id="KW-1185">Reference proteome</keyword>
<sequence>MSEPNSRRSLKRLLCNFILHRNVGVNKILDRRHGLGLRWGPPTSREADVPPMSRTILAVLAIVLVGSNLRADVDYDADIKPLFQEKCGACHGVLRQEGGLRLDAGSLIRGDESPNGLLDFDQPPSSELIRRVATSDPDERMPPEGEGTPLSAQQIELLTQWIELGAPSPPNEEIIESPSQHWAYQTPTRPELADDIPEPWSSNPIDALMFDQWRQSQLTPVPPADPKIALRRLHLDVIGLSPSGEAQSEFAADTSSDAWNQSVDRLLDDPAYGEKWGRQWMDVWRYSDWDGYKNELRGSQRHIWHWRDWIIKSLNADKGYDRMIHEMLAGDEIAAEDLDTLRATGFLVRNFHKSNRDIWLDATVEHTAKAFLGMTIACARCHDHKYDPISQQEYYAFRAIFQPHQVRTERLPGEPDTGKLGLPRAYDADLNAPTYLYVQGNEKNPDKDHPIAPSVPEIVEVPFAIQPVELSNLAAKPFLRDYIEAEEISAAEKKLNSAQKSLRESQAKDDAIARQQVTVAEANLKSVRQRWAATKAKIVGSNSNNVEPATDQTAPADLAIQAAKSERSLRFQQALLDVLQQQKAVASAKESKETDEATKKSAIDAANKKLAEVEKKLVDASVQLVANNVKFTPVGKSYPSTSSGRRTALAEWITDSANPLTARVAVNHIWTRYFGQPLVPSVDDFGLRSPPPVHQDLLDWLAIELIENGWSMKHIHRLILQSKTYQLASSATVESQDTFAKNSEIDPDNLFFWRANVRRLEAELVRDNLLAIAGTLDATMGGPDIDFHQGETIPRRSVYFRHAYEKQMPMLVVFDAANPTDCYRRSESIVPQQALALANSPLAIDQSRQTASRLSAEASDDPAFVTEAYAAILGREPTDSERSACESFLNHQATLLSDPEKLSASPGAAKTSVSPATDAKLRARENLVHVLFNHNDFVTVR</sequence>
<dbReference type="InterPro" id="IPR009056">
    <property type="entry name" value="Cyt_c-like_dom"/>
</dbReference>
<dbReference type="InterPro" id="IPR011444">
    <property type="entry name" value="DUF1549"/>
</dbReference>
<dbReference type="Proteomes" id="UP000001025">
    <property type="component" value="Chromosome"/>
</dbReference>
<evidence type="ECO:0000256" key="4">
    <source>
        <dbReference type="PROSITE-ProRule" id="PRU00433"/>
    </source>
</evidence>
<reference evidence="7 8" key="1">
    <citation type="journal article" date="2003" name="Proc. Natl. Acad. Sci. U.S.A.">
        <title>Complete genome sequence of the marine planctomycete Pirellula sp. strain 1.</title>
        <authorList>
            <person name="Gloeckner F.O."/>
            <person name="Kube M."/>
            <person name="Bauer M."/>
            <person name="Teeling H."/>
            <person name="Lombardot T."/>
            <person name="Ludwig W."/>
            <person name="Gade D."/>
            <person name="Beck A."/>
            <person name="Borzym K."/>
            <person name="Heitmann K."/>
            <person name="Rabus R."/>
            <person name="Schlesner H."/>
            <person name="Amann R."/>
            <person name="Reinhardt R."/>
        </authorList>
    </citation>
    <scope>NUCLEOTIDE SEQUENCE [LARGE SCALE GENOMIC DNA]</scope>
    <source>
        <strain evidence="8">DSM 10527 / NCIMB 13988 / SH1</strain>
    </source>
</reference>
<organism evidence="7 8">
    <name type="scientific">Rhodopirellula baltica (strain DSM 10527 / NCIMB 13988 / SH1)</name>
    <dbReference type="NCBI Taxonomy" id="243090"/>
    <lineage>
        <taxon>Bacteria</taxon>
        <taxon>Pseudomonadati</taxon>
        <taxon>Planctomycetota</taxon>
        <taxon>Planctomycetia</taxon>
        <taxon>Pirellulales</taxon>
        <taxon>Pirellulaceae</taxon>
        <taxon>Rhodopirellula</taxon>
    </lineage>
</organism>
<dbReference type="GO" id="GO:0020037">
    <property type="term" value="F:heme binding"/>
    <property type="evidence" value="ECO:0007669"/>
    <property type="project" value="InterPro"/>
</dbReference>
<evidence type="ECO:0000256" key="2">
    <source>
        <dbReference type="ARBA" id="ARBA00022723"/>
    </source>
</evidence>
<keyword evidence="2 4" id="KW-0479">Metal-binding</keyword>
<protein>
    <recommendedName>
        <fullName evidence="6">Cytochrome c domain-containing protein</fullName>
    </recommendedName>
</protein>
<dbReference type="Pfam" id="PF07583">
    <property type="entry name" value="PSCyt2"/>
    <property type="match status" value="1"/>
</dbReference>
<keyword evidence="1 4" id="KW-0349">Heme</keyword>
<dbReference type="InParanoid" id="Q7UIF4"/>
<dbReference type="KEGG" id="rba:RB12567"/>
<feature type="coiled-coil region" evidence="5">
    <location>
        <begin position="596"/>
        <end position="623"/>
    </location>
</feature>
<evidence type="ECO:0000256" key="3">
    <source>
        <dbReference type="ARBA" id="ARBA00023004"/>
    </source>
</evidence>
<dbReference type="GO" id="GO:0009055">
    <property type="term" value="F:electron transfer activity"/>
    <property type="evidence" value="ECO:0007669"/>
    <property type="project" value="InterPro"/>
</dbReference>
<evidence type="ECO:0000256" key="5">
    <source>
        <dbReference type="SAM" id="Coils"/>
    </source>
</evidence>
<dbReference type="eggNOG" id="COG2010">
    <property type="taxonomic scope" value="Bacteria"/>
</dbReference>
<dbReference type="HOGENOM" id="CLU_005632_1_0_0"/>
<dbReference type="EnsemblBacteria" id="CAD77660">
    <property type="protein sequence ID" value="CAD77660"/>
    <property type="gene ID" value="RB12567"/>
</dbReference>
<name>Q7UIF4_RHOBA</name>